<gene>
    <name evidence="4" type="ORF">RJ639_020421</name>
</gene>
<organism evidence="4 5">
    <name type="scientific">Escallonia herrerae</name>
    <dbReference type="NCBI Taxonomy" id="1293975"/>
    <lineage>
        <taxon>Eukaryota</taxon>
        <taxon>Viridiplantae</taxon>
        <taxon>Streptophyta</taxon>
        <taxon>Embryophyta</taxon>
        <taxon>Tracheophyta</taxon>
        <taxon>Spermatophyta</taxon>
        <taxon>Magnoliopsida</taxon>
        <taxon>eudicotyledons</taxon>
        <taxon>Gunneridae</taxon>
        <taxon>Pentapetalae</taxon>
        <taxon>asterids</taxon>
        <taxon>campanulids</taxon>
        <taxon>Escalloniales</taxon>
        <taxon>Escalloniaceae</taxon>
        <taxon>Escallonia</taxon>
    </lineage>
</organism>
<comment type="caution">
    <text evidence="4">The sequence shown here is derived from an EMBL/GenBank/DDBJ whole genome shotgun (WGS) entry which is preliminary data.</text>
</comment>
<dbReference type="SUPFAM" id="SSF50129">
    <property type="entry name" value="GroES-like"/>
    <property type="match status" value="1"/>
</dbReference>
<evidence type="ECO:0000313" key="5">
    <source>
        <dbReference type="Proteomes" id="UP001188597"/>
    </source>
</evidence>
<dbReference type="Pfam" id="PF08240">
    <property type="entry name" value="ADH_N"/>
    <property type="match status" value="1"/>
</dbReference>
<dbReference type="GO" id="GO:0046294">
    <property type="term" value="P:formaldehyde catabolic process"/>
    <property type="evidence" value="ECO:0007669"/>
    <property type="project" value="TreeGrafter"/>
</dbReference>
<evidence type="ECO:0000256" key="1">
    <source>
        <dbReference type="ARBA" id="ARBA00022723"/>
    </source>
</evidence>
<evidence type="ECO:0000313" key="4">
    <source>
        <dbReference type="EMBL" id="KAK3001695.1"/>
    </source>
</evidence>
<dbReference type="InterPro" id="IPR013154">
    <property type="entry name" value="ADH-like_N"/>
</dbReference>
<keyword evidence="2" id="KW-0862">Zinc</keyword>
<dbReference type="GO" id="GO:0051903">
    <property type="term" value="F:S-(hydroxymethyl)glutathione dehydrogenase [NAD(P)+] activity"/>
    <property type="evidence" value="ECO:0007669"/>
    <property type="project" value="TreeGrafter"/>
</dbReference>
<dbReference type="Gene3D" id="3.90.180.10">
    <property type="entry name" value="Medium-chain alcohol dehydrogenases, catalytic domain"/>
    <property type="match status" value="1"/>
</dbReference>
<dbReference type="PANTHER" id="PTHR43880:SF56">
    <property type="entry name" value="ALCOHOL DEHYDROGENASE-LIKE 4"/>
    <property type="match status" value="1"/>
</dbReference>
<name>A0AA89AGU5_9ASTE</name>
<dbReference type="AlphaFoldDB" id="A0AA89AGU5"/>
<evidence type="ECO:0000259" key="3">
    <source>
        <dbReference type="Pfam" id="PF08240"/>
    </source>
</evidence>
<dbReference type="InterPro" id="IPR011032">
    <property type="entry name" value="GroES-like_sf"/>
</dbReference>
<feature type="domain" description="Alcohol dehydrogenase-like N-terminal" evidence="3">
    <location>
        <begin position="60"/>
        <end position="106"/>
    </location>
</feature>
<dbReference type="GO" id="GO:0005829">
    <property type="term" value="C:cytosol"/>
    <property type="evidence" value="ECO:0007669"/>
    <property type="project" value="TreeGrafter"/>
</dbReference>
<keyword evidence="5" id="KW-1185">Reference proteome</keyword>
<evidence type="ECO:0000256" key="2">
    <source>
        <dbReference type="ARBA" id="ARBA00022833"/>
    </source>
</evidence>
<dbReference type="Proteomes" id="UP001188597">
    <property type="component" value="Unassembled WGS sequence"/>
</dbReference>
<dbReference type="PANTHER" id="PTHR43880">
    <property type="entry name" value="ALCOHOL DEHYDROGENASE"/>
    <property type="match status" value="1"/>
</dbReference>
<dbReference type="EMBL" id="JAVXUP010002733">
    <property type="protein sequence ID" value="KAK3001695.1"/>
    <property type="molecule type" value="Genomic_DNA"/>
</dbReference>
<keyword evidence="1" id="KW-0479">Metal-binding</keyword>
<dbReference type="GO" id="GO:0008270">
    <property type="term" value="F:zinc ion binding"/>
    <property type="evidence" value="ECO:0007669"/>
    <property type="project" value="TreeGrafter"/>
</dbReference>
<proteinExistence type="predicted"/>
<protein>
    <recommendedName>
        <fullName evidence="3">Alcohol dehydrogenase-like N-terminal domain-containing protein</fullName>
    </recommendedName>
</protein>
<accession>A0AA89AGU5</accession>
<sequence>MRNKFGMFCRAMFVVPRYFSYSILIKVKSHIWSLHLFAAVAWGPRQPLVMEEILVEPPQKMEVRIKILFTSICQTDLTAWKGENEAQRVYPRIFGHEASGLVEAVAVALAALDLRPLLKDKPFSRERERPIERILSIFVTEITAIPAQFQGRFLPSFFEELPTLDEDKDFPGMDTGRDIVTEAVDNSASEFETGARLVTVVGAKELTEVKTFSLG</sequence>
<reference evidence="4" key="1">
    <citation type="submission" date="2022-12" db="EMBL/GenBank/DDBJ databases">
        <title>Draft genome assemblies for two species of Escallonia (Escalloniales).</title>
        <authorList>
            <person name="Chanderbali A."/>
            <person name="Dervinis C."/>
            <person name="Anghel I."/>
            <person name="Soltis D."/>
            <person name="Soltis P."/>
            <person name="Zapata F."/>
        </authorList>
    </citation>
    <scope>NUCLEOTIDE SEQUENCE</scope>
    <source>
        <strain evidence="4">UCBG64.0493</strain>
        <tissue evidence="4">Leaf</tissue>
    </source>
</reference>